<gene>
    <name evidence="5" type="primary">rpmF</name>
    <name evidence="6" type="ORF">A2815_03005</name>
</gene>
<dbReference type="GO" id="GO:0006412">
    <property type="term" value="P:translation"/>
    <property type="evidence" value="ECO:0007669"/>
    <property type="project" value="UniProtKB-UniRule"/>
</dbReference>
<accession>A0A1G2FCW1</accession>
<dbReference type="InterPro" id="IPR011332">
    <property type="entry name" value="Ribosomal_zn-bd"/>
</dbReference>
<dbReference type="InterPro" id="IPR002677">
    <property type="entry name" value="Ribosomal_bL32"/>
</dbReference>
<evidence type="ECO:0000256" key="5">
    <source>
        <dbReference type="HAMAP-Rule" id="MF_00340"/>
    </source>
</evidence>
<reference evidence="6 7" key="1">
    <citation type="journal article" date="2016" name="Nat. Commun.">
        <title>Thousands of microbial genomes shed light on interconnected biogeochemical processes in an aquifer system.</title>
        <authorList>
            <person name="Anantharaman K."/>
            <person name="Brown C.T."/>
            <person name="Hug L.A."/>
            <person name="Sharon I."/>
            <person name="Castelle C.J."/>
            <person name="Probst A.J."/>
            <person name="Thomas B.C."/>
            <person name="Singh A."/>
            <person name="Wilkins M.J."/>
            <person name="Karaoz U."/>
            <person name="Brodie E.L."/>
            <person name="Williams K.H."/>
            <person name="Hubbard S.S."/>
            <person name="Banfield J.F."/>
        </authorList>
    </citation>
    <scope>NUCLEOTIDE SEQUENCE [LARGE SCALE GENOMIC DNA]</scope>
</reference>
<evidence type="ECO:0000313" key="7">
    <source>
        <dbReference type="Proteomes" id="UP000176974"/>
    </source>
</evidence>
<comment type="similarity">
    <text evidence="1 5">Belongs to the bacterial ribosomal protein bL32 family.</text>
</comment>
<keyword evidence="3 5" id="KW-0687">Ribonucleoprotein</keyword>
<evidence type="ECO:0000256" key="3">
    <source>
        <dbReference type="ARBA" id="ARBA00023274"/>
    </source>
</evidence>
<organism evidence="6 7">
    <name type="scientific">Candidatus Portnoybacteria bacterium RIFCSPHIGHO2_01_FULL_40_12b</name>
    <dbReference type="NCBI Taxonomy" id="1801994"/>
    <lineage>
        <taxon>Bacteria</taxon>
        <taxon>Candidatus Portnoyibacteriota</taxon>
    </lineage>
</organism>
<dbReference type="EMBL" id="MHMY01000008">
    <property type="protein sequence ID" value="OGZ35697.1"/>
    <property type="molecule type" value="Genomic_DNA"/>
</dbReference>
<evidence type="ECO:0000256" key="2">
    <source>
        <dbReference type="ARBA" id="ARBA00022980"/>
    </source>
</evidence>
<dbReference type="PANTHER" id="PTHR35534">
    <property type="entry name" value="50S RIBOSOMAL PROTEIN L32"/>
    <property type="match status" value="1"/>
</dbReference>
<dbReference type="HAMAP" id="MF_00340">
    <property type="entry name" value="Ribosomal_bL32"/>
    <property type="match status" value="1"/>
</dbReference>
<dbReference type="NCBIfam" id="TIGR01031">
    <property type="entry name" value="rpmF_bact"/>
    <property type="match status" value="1"/>
</dbReference>
<dbReference type="Pfam" id="PF01783">
    <property type="entry name" value="Ribosomal_L32p"/>
    <property type="match status" value="1"/>
</dbReference>
<dbReference type="AlphaFoldDB" id="A0A1G2FCW1"/>
<evidence type="ECO:0000313" key="6">
    <source>
        <dbReference type="EMBL" id="OGZ35697.1"/>
    </source>
</evidence>
<evidence type="ECO:0000256" key="1">
    <source>
        <dbReference type="ARBA" id="ARBA00008560"/>
    </source>
</evidence>
<proteinExistence type="inferred from homology"/>
<dbReference type="SUPFAM" id="SSF57829">
    <property type="entry name" value="Zn-binding ribosomal proteins"/>
    <property type="match status" value="1"/>
</dbReference>
<keyword evidence="2 5" id="KW-0689">Ribosomal protein</keyword>
<dbReference type="InterPro" id="IPR044957">
    <property type="entry name" value="Ribosomal_bL32_bact"/>
</dbReference>
<dbReference type="PANTHER" id="PTHR35534:SF1">
    <property type="entry name" value="LARGE RIBOSOMAL SUBUNIT PROTEIN BL32"/>
    <property type="match status" value="1"/>
</dbReference>
<dbReference type="GO" id="GO:0015934">
    <property type="term" value="C:large ribosomal subunit"/>
    <property type="evidence" value="ECO:0007669"/>
    <property type="project" value="InterPro"/>
</dbReference>
<sequence>MPHEPKKRHSRARQGKRRSSIRLKIASFVACPNCNNTILPHIICKKCGFYNGRQVLAIKAKEKSPGVSGEKTA</sequence>
<dbReference type="GO" id="GO:0003735">
    <property type="term" value="F:structural constituent of ribosome"/>
    <property type="evidence" value="ECO:0007669"/>
    <property type="project" value="InterPro"/>
</dbReference>
<protein>
    <recommendedName>
        <fullName evidence="4 5">Large ribosomal subunit protein bL32</fullName>
    </recommendedName>
</protein>
<evidence type="ECO:0000256" key="4">
    <source>
        <dbReference type="ARBA" id="ARBA00035178"/>
    </source>
</evidence>
<name>A0A1G2FCW1_9BACT</name>
<comment type="caution">
    <text evidence="6">The sequence shown here is derived from an EMBL/GenBank/DDBJ whole genome shotgun (WGS) entry which is preliminary data.</text>
</comment>
<dbReference type="Proteomes" id="UP000176974">
    <property type="component" value="Unassembled WGS sequence"/>
</dbReference>